<proteinExistence type="inferred from homology"/>
<accession>A0A4S2DJD7</accession>
<dbReference type="InterPro" id="IPR000515">
    <property type="entry name" value="MetI-like"/>
</dbReference>
<dbReference type="GO" id="GO:0022857">
    <property type="term" value="F:transmembrane transporter activity"/>
    <property type="evidence" value="ECO:0007669"/>
    <property type="project" value="InterPro"/>
</dbReference>
<name>A0A4S2DJD7_9CLOT</name>
<keyword evidence="3 8" id="KW-0812">Transmembrane</keyword>
<dbReference type="Gene3D" id="3.40.190.120">
    <property type="entry name" value="Osmoprotection protein (prox), domain 2"/>
    <property type="match status" value="1"/>
</dbReference>
<dbReference type="GO" id="GO:0043190">
    <property type="term" value="C:ATP-binding cassette (ABC) transporter complex"/>
    <property type="evidence" value="ECO:0007669"/>
    <property type="project" value="InterPro"/>
</dbReference>
<dbReference type="GO" id="GO:0031460">
    <property type="term" value="P:glycine betaine transport"/>
    <property type="evidence" value="ECO:0007669"/>
    <property type="project" value="TreeGrafter"/>
</dbReference>
<dbReference type="PANTHER" id="PTHR30177">
    <property type="entry name" value="GLYCINE BETAINE/L-PROLINE TRANSPORT SYSTEM PERMEASE PROTEIN PROW"/>
    <property type="match status" value="1"/>
</dbReference>
<evidence type="ECO:0000313" key="11">
    <source>
        <dbReference type="Proteomes" id="UP000306888"/>
    </source>
</evidence>
<evidence type="ECO:0000313" key="10">
    <source>
        <dbReference type="EMBL" id="TGY42317.1"/>
    </source>
</evidence>
<feature type="transmembrane region" description="Helical" evidence="8">
    <location>
        <begin position="50"/>
        <end position="70"/>
    </location>
</feature>
<comment type="similarity">
    <text evidence="6">In the C-terminal section; belongs to the OsmX family.</text>
</comment>
<comment type="similarity">
    <text evidence="7">In the N-terminal section; belongs to the binding-protein-dependent transport system permease family.</text>
</comment>
<evidence type="ECO:0000256" key="7">
    <source>
        <dbReference type="ARBA" id="ARBA00035652"/>
    </source>
</evidence>
<dbReference type="SUPFAM" id="SSF53850">
    <property type="entry name" value="Periplasmic binding protein-like II"/>
    <property type="match status" value="1"/>
</dbReference>
<dbReference type="Pfam" id="PF00528">
    <property type="entry name" value="BPD_transp_1"/>
    <property type="match status" value="1"/>
</dbReference>
<reference evidence="10 11" key="1">
    <citation type="submission" date="2019-04" db="EMBL/GenBank/DDBJ databases">
        <title>Microbes associate with the intestines of laboratory mice.</title>
        <authorList>
            <person name="Navarre W."/>
            <person name="Wong E."/>
            <person name="Huang K."/>
            <person name="Tropini C."/>
            <person name="Ng K."/>
            <person name="Yu B."/>
        </authorList>
    </citation>
    <scope>NUCLEOTIDE SEQUENCE [LARGE SCALE GENOMIC DNA]</scope>
    <source>
        <strain evidence="10 11">NM50_B9-20</strain>
    </source>
</reference>
<comment type="similarity">
    <text evidence="8">Belongs to the binding-protein-dependent transport system permease family.</text>
</comment>
<keyword evidence="4 8" id="KW-1133">Transmembrane helix</keyword>
<dbReference type="Pfam" id="PF04069">
    <property type="entry name" value="OpuAC"/>
    <property type="match status" value="1"/>
</dbReference>
<protein>
    <submittedName>
        <fullName evidence="10">ABC transporter permease subunit</fullName>
    </submittedName>
</protein>
<evidence type="ECO:0000256" key="8">
    <source>
        <dbReference type="RuleBase" id="RU363032"/>
    </source>
</evidence>
<sequence length="529" mass="58022">MSSFMEQLIVKKSEILSLLLEHIELTVMAVLIAVVIGVPLGIVITRNKKFASIVIGIANLTQAIPSLAILGFLIPIIGIGSAPAITMVVLYSMLPIIKNTYTGIININPDMLEAAKGLGMTNRQTLRLIKIPLAMPVIMAGIRMAAVTAVGLMTIAAFVGAGGLGYLVYSGIQTVDYYLILFGAIPAAVLALVIDWVTGKIEESTMPNGIKRSDGTMKAKRKALSKKRKKFNIIATSLAVIIILGLLIVPKIMGRNDRKITVASKNYTEQLILGNVLSELIKNNTDIEVEEKFNLGGSQVTFNAIKSGAVDLYAEYLGTGYVNILNINDNNSNREEVYNIVKDRFKSDYNLETLNPLGFNNTYAMAVTQETAEKYNLKTVSDLANVSQELVIGPTIEFPNREDGLIGLEKAYNMSFKAVKPVDGGLRYSAVANNETQVIDAFTTDGLIDKFNLVVLEDDKSFFPPYDAVTVIREDTLEKFPELREVIAMVEGKLTEEKMRKMNYEVDINKRDVKTVAKEFLEAEGLMGN</sequence>
<dbReference type="CDD" id="cd06261">
    <property type="entry name" value="TM_PBP2"/>
    <property type="match status" value="1"/>
</dbReference>
<feature type="transmembrane region" description="Helical" evidence="8">
    <location>
        <begin position="175"/>
        <end position="197"/>
    </location>
</feature>
<evidence type="ECO:0000256" key="3">
    <source>
        <dbReference type="ARBA" id="ARBA00022692"/>
    </source>
</evidence>
<evidence type="ECO:0000256" key="4">
    <source>
        <dbReference type="ARBA" id="ARBA00022989"/>
    </source>
</evidence>
<evidence type="ECO:0000256" key="5">
    <source>
        <dbReference type="ARBA" id="ARBA00023136"/>
    </source>
</evidence>
<dbReference type="SUPFAM" id="SSF161098">
    <property type="entry name" value="MetI-like"/>
    <property type="match status" value="1"/>
</dbReference>
<organism evidence="10 11">
    <name type="scientific">Clostridium sartagoforme</name>
    <dbReference type="NCBI Taxonomy" id="84031"/>
    <lineage>
        <taxon>Bacteria</taxon>
        <taxon>Bacillati</taxon>
        <taxon>Bacillota</taxon>
        <taxon>Clostridia</taxon>
        <taxon>Eubacteriales</taxon>
        <taxon>Clostridiaceae</taxon>
        <taxon>Clostridium</taxon>
    </lineage>
</organism>
<feature type="transmembrane region" description="Helical" evidence="8">
    <location>
        <begin position="231"/>
        <end position="249"/>
    </location>
</feature>
<dbReference type="OrthoDB" id="9801163at2"/>
<dbReference type="FunFam" id="1.10.3720.10:FF:000001">
    <property type="entry name" value="Glycine betaine ABC transporter, permease"/>
    <property type="match status" value="1"/>
</dbReference>
<dbReference type="InterPro" id="IPR035906">
    <property type="entry name" value="MetI-like_sf"/>
</dbReference>
<evidence type="ECO:0000256" key="2">
    <source>
        <dbReference type="ARBA" id="ARBA00022448"/>
    </source>
</evidence>
<dbReference type="Gene3D" id="1.10.3720.10">
    <property type="entry name" value="MetI-like"/>
    <property type="match status" value="1"/>
</dbReference>
<evidence type="ECO:0000256" key="1">
    <source>
        <dbReference type="ARBA" id="ARBA00004141"/>
    </source>
</evidence>
<comment type="subcellular location">
    <subcellularLocation>
        <location evidence="8">Cell membrane</location>
        <topology evidence="8">Multi-pass membrane protein</topology>
    </subcellularLocation>
    <subcellularLocation>
        <location evidence="1">Membrane</location>
        <topology evidence="1">Multi-pass membrane protein</topology>
    </subcellularLocation>
</comment>
<keyword evidence="11" id="KW-1185">Reference proteome</keyword>
<dbReference type="CDD" id="cd13609">
    <property type="entry name" value="PBP2_Opu_like_1"/>
    <property type="match status" value="1"/>
</dbReference>
<dbReference type="Proteomes" id="UP000306888">
    <property type="component" value="Unassembled WGS sequence"/>
</dbReference>
<dbReference type="InterPro" id="IPR007210">
    <property type="entry name" value="ABC_Gly_betaine_transp_sub-bd"/>
</dbReference>
<dbReference type="InterPro" id="IPR051204">
    <property type="entry name" value="ABC_transp_perm/SBD"/>
</dbReference>
<dbReference type="RefSeq" id="WP_136006531.1">
    <property type="nucleotide sequence ID" value="NZ_SRYR01000003.1"/>
</dbReference>
<comment type="caution">
    <text evidence="10">The sequence shown here is derived from an EMBL/GenBank/DDBJ whole genome shotgun (WGS) entry which is preliminary data.</text>
</comment>
<gene>
    <name evidence="10" type="ORF">E5347_08840</name>
</gene>
<feature type="domain" description="ABC transmembrane type-1" evidence="9">
    <location>
        <begin position="19"/>
        <end position="198"/>
    </location>
</feature>
<dbReference type="PANTHER" id="PTHR30177:SF4">
    <property type="entry name" value="OSMOPROTECTANT IMPORT PERMEASE PROTEIN OSMW"/>
    <property type="match status" value="1"/>
</dbReference>
<feature type="transmembrane region" description="Helical" evidence="8">
    <location>
        <begin position="76"/>
        <end position="97"/>
    </location>
</feature>
<dbReference type="PROSITE" id="PS50928">
    <property type="entry name" value="ABC_TM1"/>
    <property type="match status" value="1"/>
</dbReference>
<dbReference type="Gene3D" id="3.40.190.10">
    <property type="entry name" value="Periplasmic binding protein-like II"/>
    <property type="match status" value="1"/>
</dbReference>
<feature type="transmembrane region" description="Helical" evidence="8">
    <location>
        <begin position="25"/>
        <end position="43"/>
    </location>
</feature>
<evidence type="ECO:0000259" key="9">
    <source>
        <dbReference type="PROSITE" id="PS50928"/>
    </source>
</evidence>
<feature type="transmembrane region" description="Helical" evidence="8">
    <location>
        <begin position="145"/>
        <end position="169"/>
    </location>
</feature>
<dbReference type="AlphaFoldDB" id="A0A4S2DJD7"/>
<keyword evidence="2 8" id="KW-0813">Transport</keyword>
<dbReference type="EMBL" id="SRYR01000003">
    <property type="protein sequence ID" value="TGY42317.1"/>
    <property type="molecule type" value="Genomic_DNA"/>
</dbReference>
<evidence type="ECO:0000256" key="6">
    <source>
        <dbReference type="ARBA" id="ARBA00035642"/>
    </source>
</evidence>
<keyword evidence="5 8" id="KW-0472">Membrane</keyword>